<proteinExistence type="predicted"/>
<reference evidence="2 3" key="1">
    <citation type="submission" date="2024-03" db="EMBL/GenBank/DDBJ databases">
        <title>Human intestinal bacterial collection.</title>
        <authorList>
            <person name="Pauvert C."/>
            <person name="Hitch T.C.A."/>
            <person name="Clavel T."/>
        </authorList>
    </citation>
    <scope>NUCLEOTIDE SEQUENCE [LARGE SCALE GENOMIC DNA]</scope>
    <source>
        <strain evidence="2 3">CLA-AP-H34</strain>
    </source>
</reference>
<dbReference type="InterPro" id="IPR005094">
    <property type="entry name" value="Endonuclease_MobA/VirD2"/>
</dbReference>
<accession>A0ABV1ESD5</accession>
<feature type="domain" description="MobA/VirD2-like nuclease" evidence="1">
    <location>
        <begin position="34"/>
        <end position="129"/>
    </location>
</feature>
<keyword evidence="3" id="KW-1185">Reference proteome</keyword>
<dbReference type="RefSeq" id="WP_349141369.1">
    <property type="nucleotide sequence ID" value="NZ_JBBMFT010000016.1"/>
</dbReference>
<comment type="caution">
    <text evidence="2">The sequence shown here is derived from an EMBL/GenBank/DDBJ whole genome shotgun (WGS) entry which is preliminary data.</text>
</comment>
<evidence type="ECO:0000313" key="2">
    <source>
        <dbReference type="EMBL" id="MEQ2457496.1"/>
    </source>
</evidence>
<organism evidence="2 3">
    <name type="scientific">Flavonifractor hominis</name>
    <dbReference type="NCBI Taxonomy" id="3133178"/>
    <lineage>
        <taxon>Bacteria</taxon>
        <taxon>Bacillati</taxon>
        <taxon>Bacillota</taxon>
        <taxon>Clostridia</taxon>
        <taxon>Eubacteriales</taxon>
        <taxon>Oscillospiraceae</taxon>
        <taxon>Flavonifractor</taxon>
    </lineage>
</organism>
<dbReference type="EMBL" id="JBBMFT010000016">
    <property type="protein sequence ID" value="MEQ2457496.1"/>
    <property type="molecule type" value="Genomic_DNA"/>
</dbReference>
<dbReference type="Pfam" id="PF03432">
    <property type="entry name" value="Relaxase"/>
    <property type="match status" value="1"/>
</dbReference>
<evidence type="ECO:0000313" key="3">
    <source>
        <dbReference type="Proteomes" id="UP001440599"/>
    </source>
</evidence>
<protein>
    <submittedName>
        <fullName evidence="2">Relaxase/mobilization nuclease domain-containing protein</fullName>
    </submittedName>
</protein>
<sequence length="166" mass="19387">MPVLIMMNKPYNDDDALATLVNYVCRMGYGYCGGYGVDVHNAAQQMQLVKDLWGKNHGRRVRHFILSFSPSEQIEYEHAMKLGFDICRYYRDYQSVYGLHEDTAHQHLHFAVNTVSFETGKMYSEGVSDWHCLRGYIQGLLPKWYVDFKISEGLRYAQSMFEQLCM</sequence>
<dbReference type="Proteomes" id="UP001440599">
    <property type="component" value="Unassembled WGS sequence"/>
</dbReference>
<name>A0ABV1ESD5_9FIRM</name>
<evidence type="ECO:0000259" key="1">
    <source>
        <dbReference type="Pfam" id="PF03432"/>
    </source>
</evidence>
<gene>
    <name evidence="2" type="ORF">WMO45_13290</name>
</gene>